<keyword evidence="6" id="KW-1185">Reference proteome</keyword>
<name>A0ABP8KPM9_9BACT</name>
<proteinExistence type="inferred from homology"/>
<dbReference type="GO" id="GO:0016787">
    <property type="term" value="F:hydrolase activity"/>
    <property type="evidence" value="ECO:0007669"/>
    <property type="project" value="UniProtKB-KW"/>
</dbReference>
<evidence type="ECO:0000256" key="1">
    <source>
        <dbReference type="ARBA" id="ARBA00010088"/>
    </source>
</evidence>
<dbReference type="InterPro" id="IPR050266">
    <property type="entry name" value="AB_hydrolase_sf"/>
</dbReference>
<feature type="chain" id="PRO_5046377633" evidence="3">
    <location>
        <begin position="20"/>
        <end position="313"/>
    </location>
</feature>
<dbReference type="Pfam" id="PF00561">
    <property type="entry name" value="Abhydrolase_1"/>
    <property type="match status" value="1"/>
</dbReference>
<evidence type="ECO:0000259" key="4">
    <source>
        <dbReference type="Pfam" id="PF00561"/>
    </source>
</evidence>
<dbReference type="SUPFAM" id="SSF53474">
    <property type="entry name" value="alpha/beta-Hydrolases"/>
    <property type="match status" value="1"/>
</dbReference>
<feature type="domain" description="AB hydrolase-1" evidence="4">
    <location>
        <begin position="49"/>
        <end position="290"/>
    </location>
</feature>
<dbReference type="RefSeq" id="WP_345269425.1">
    <property type="nucleotide sequence ID" value="NZ_BAABHB010000008.1"/>
</dbReference>
<dbReference type="EMBL" id="BAABHB010000008">
    <property type="protein sequence ID" value="GAA4411436.1"/>
    <property type="molecule type" value="Genomic_DNA"/>
</dbReference>
<sequence length="313" mass="35207">MKTLLLSLLSLMVAVASYAQQVPEETFYFTTSDSTRLYVRMVGQGEPCLFLHGGPGSTSHYFEASGGHKVEEFMRMIYIDLRGSGRSGSAPSGNYAIARLEQDLEELRQHLGLAQWSVMGHSFAGLLMTNYAAHHQAYIRSLIYVNTTLDLTRSAESWVDFGLQELKIADATPYKDPSVPVMERMGRISEQLQAHKVWYKLMFKTPEAKALSDSISFNAIRNFNGEYGMKVWGNAEYMQDMTPLTAHISVPVLVIAGAQDYAVGPAHYRVFRFPKARLVMYDGGHAPYQESPEWFVDKVRKFINRQPVGVSLL</sequence>
<dbReference type="Proteomes" id="UP001500936">
    <property type="component" value="Unassembled WGS sequence"/>
</dbReference>
<evidence type="ECO:0000313" key="6">
    <source>
        <dbReference type="Proteomes" id="UP001500936"/>
    </source>
</evidence>
<reference evidence="6" key="1">
    <citation type="journal article" date="2019" name="Int. J. Syst. Evol. Microbiol.">
        <title>The Global Catalogue of Microorganisms (GCM) 10K type strain sequencing project: providing services to taxonomists for standard genome sequencing and annotation.</title>
        <authorList>
            <consortium name="The Broad Institute Genomics Platform"/>
            <consortium name="The Broad Institute Genome Sequencing Center for Infectious Disease"/>
            <person name="Wu L."/>
            <person name="Ma J."/>
        </authorList>
    </citation>
    <scope>NUCLEOTIDE SEQUENCE [LARGE SCALE GENOMIC DNA]</scope>
    <source>
        <strain evidence="6">JCM 17925</strain>
    </source>
</reference>
<organism evidence="5 6">
    <name type="scientific">Nibrella viscosa</name>
    <dbReference type="NCBI Taxonomy" id="1084524"/>
    <lineage>
        <taxon>Bacteria</taxon>
        <taxon>Pseudomonadati</taxon>
        <taxon>Bacteroidota</taxon>
        <taxon>Cytophagia</taxon>
        <taxon>Cytophagales</taxon>
        <taxon>Spirosomataceae</taxon>
        <taxon>Nibrella</taxon>
    </lineage>
</organism>
<dbReference type="PRINTS" id="PR00793">
    <property type="entry name" value="PROAMNOPTASE"/>
</dbReference>
<keyword evidence="3" id="KW-0732">Signal</keyword>
<keyword evidence="2 5" id="KW-0378">Hydrolase</keyword>
<protein>
    <submittedName>
        <fullName evidence="5">Alpha/beta fold hydrolase</fullName>
    </submittedName>
</protein>
<dbReference type="InterPro" id="IPR000073">
    <property type="entry name" value="AB_hydrolase_1"/>
</dbReference>
<comment type="similarity">
    <text evidence="1">Belongs to the peptidase S33 family.</text>
</comment>
<evidence type="ECO:0000313" key="5">
    <source>
        <dbReference type="EMBL" id="GAA4411436.1"/>
    </source>
</evidence>
<dbReference type="PANTHER" id="PTHR43798">
    <property type="entry name" value="MONOACYLGLYCEROL LIPASE"/>
    <property type="match status" value="1"/>
</dbReference>
<evidence type="ECO:0000256" key="2">
    <source>
        <dbReference type="ARBA" id="ARBA00022801"/>
    </source>
</evidence>
<accession>A0ABP8KPM9</accession>
<feature type="signal peptide" evidence="3">
    <location>
        <begin position="1"/>
        <end position="19"/>
    </location>
</feature>
<dbReference type="InterPro" id="IPR029058">
    <property type="entry name" value="AB_hydrolase_fold"/>
</dbReference>
<gene>
    <name evidence="5" type="ORF">GCM10023187_37260</name>
</gene>
<dbReference type="InterPro" id="IPR002410">
    <property type="entry name" value="Peptidase_S33"/>
</dbReference>
<comment type="caution">
    <text evidence="5">The sequence shown here is derived from an EMBL/GenBank/DDBJ whole genome shotgun (WGS) entry which is preliminary data.</text>
</comment>
<evidence type="ECO:0000256" key="3">
    <source>
        <dbReference type="SAM" id="SignalP"/>
    </source>
</evidence>
<dbReference type="Gene3D" id="3.40.50.1820">
    <property type="entry name" value="alpha/beta hydrolase"/>
    <property type="match status" value="1"/>
</dbReference>